<name>A0A502EHH4_9MYCO</name>
<evidence type="ECO:0000313" key="9">
    <source>
        <dbReference type="Proteomes" id="UP000320095"/>
    </source>
</evidence>
<organism evidence="8 9">
    <name type="scientific">Mycolicibacterium hodleri</name>
    <dbReference type="NCBI Taxonomy" id="49897"/>
    <lineage>
        <taxon>Bacteria</taxon>
        <taxon>Bacillati</taxon>
        <taxon>Actinomycetota</taxon>
        <taxon>Actinomycetes</taxon>
        <taxon>Mycobacteriales</taxon>
        <taxon>Mycobacteriaceae</taxon>
        <taxon>Mycolicibacterium</taxon>
    </lineage>
</organism>
<dbReference type="GO" id="GO:0006352">
    <property type="term" value="P:DNA-templated transcription initiation"/>
    <property type="evidence" value="ECO:0007669"/>
    <property type="project" value="InterPro"/>
</dbReference>
<proteinExistence type="inferred from homology"/>
<protein>
    <submittedName>
        <fullName evidence="8">RNA polymerase sigma factor SigI</fullName>
    </submittedName>
</protein>
<evidence type="ECO:0000256" key="4">
    <source>
        <dbReference type="ARBA" id="ARBA00023125"/>
    </source>
</evidence>
<dbReference type="Proteomes" id="UP000320095">
    <property type="component" value="Unassembled WGS sequence"/>
</dbReference>
<dbReference type="InterPro" id="IPR013325">
    <property type="entry name" value="RNA_pol_sigma_r2"/>
</dbReference>
<evidence type="ECO:0000256" key="3">
    <source>
        <dbReference type="ARBA" id="ARBA00023082"/>
    </source>
</evidence>
<dbReference type="EMBL" id="RCZG01000001">
    <property type="protein sequence ID" value="TPG36927.1"/>
    <property type="molecule type" value="Genomic_DNA"/>
</dbReference>
<dbReference type="RefSeq" id="WP_140687914.1">
    <property type="nucleotide sequence ID" value="NZ_RCZG01000001.1"/>
</dbReference>
<dbReference type="GO" id="GO:0016987">
    <property type="term" value="F:sigma factor activity"/>
    <property type="evidence" value="ECO:0007669"/>
    <property type="project" value="UniProtKB-KW"/>
</dbReference>
<dbReference type="InterPro" id="IPR052704">
    <property type="entry name" value="ECF_Sigma-70_Domain"/>
</dbReference>
<comment type="caution">
    <text evidence="8">The sequence shown here is derived from an EMBL/GenBank/DDBJ whole genome shotgun (WGS) entry which is preliminary data.</text>
</comment>
<keyword evidence="2" id="KW-0805">Transcription regulation</keyword>
<dbReference type="Pfam" id="PF08281">
    <property type="entry name" value="Sigma70_r4_2"/>
    <property type="match status" value="1"/>
</dbReference>
<dbReference type="SUPFAM" id="SSF88659">
    <property type="entry name" value="Sigma3 and sigma4 domains of RNA polymerase sigma factors"/>
    <property type="match status" value="1"/>
</dbReference>
<dbReference type="AlphaFoldDB" id="A0A502EHH4"/>
<evidence type="ECO:0000256" key="2">
    <source>
        <dbReference type="ARBA" id="ARBA00023015"/>
    </source>
</evidence>
<dbReference type="PANTHER" id="PTHR30173:SF43">
    <property type="entry name" value="ECF RNA POLYMERASE SIGMA FACTOR SIGI-RELATED"/>
    <property type="match status" value="1"/>
</dbReference>
<feature type="domain" description="RNA polymerase sigma-70 region 2" evidence="6">
    <location>
        <begin position="16"/>
        <end position="78"/>
    </location>
</feature>
<keyword evidence="4" id="KW-0238">DNA-binding</keyword>
<dbReference type="InterPro" id="IPR007627">
    <property type="entry name" value="RNA_pol_sigma70_r2"/>
</dbReference>
<dbReference type="InterPro" id="IPR036388">
    <property type="entry name" value="WH-like_DNA-bd_sf"/>
</dbReference>
<feature type="domain" description="RNA polymerase sigma factor 70 region 4 type 2" evidence="7">
    <location>
        <begin position="114"/>
        <end position="165"/>
    </location>
</feature>
<dbReference type="Gene3D" id="1.10.1740.10">
    <property type="match status" value="1"/>
</dbReference>
<gene>
    <name evidence="8" type="primary">sigI</name>
    <name evidence="8" type="ORF">EAH80_03285</name>
</gene>
<dbReference type="GO" id="GO:0003677">
    <property type="term" value="F:DNA binding"/>
    <property type="evidence" value="ECO:0007669"/>
    <property type="project" value="UniProtKB-KW"/>
</dbReference>
<keyword evidence="3" id="KW-0731">Sigma factor</keyword>
<evidence type="ECO:0000313" key="8">
    <source>
        <dbReference type="EMBL" id="TPG36927.1"/>
    </source>
</evidence>
<keyword evidence="9" id="KW-1185">Reference proteome</keyword>
<dbReference type="OrthoDB" id="3211555at2"/>
<dbReference type="Gene3D" id="1.10.10.10">
    <property type="entry name" value="Winged helix-like DNA-binding domain superfamily/Winged helix DNA-binding domain"/>
    <property type="match status" value="1"/>
</dbReference>
<evidence type="ECO:0000256" key="1">
    <source>
        <dbReference type="ARBA" id="ARBA00010641"/>
    </source>
</evidence>
<dbReference type="InterPro" id="IPR014284">
    <property type="entry name" value="RNA_pol_sigma-70_dom"/>
</dbReference>
<sequence length="290" mass="31485">MTHSGSADGQIAAAWRDHRAYLVNLAYQMLGDVGEAEDIAQEAFLRLSRTDVAEIDEVRGWLTVVAGRLCLDQLKSARVRFETKMTPDRESSLVEFDLDRDPADRVTLDDEVSNALLEVLRTLSPGERVAFVLHDVFAVPFNEIAETVGRPAGTCRQLARRARTKFAAAAPTPVEVAGTEHRRVTEAFVTACANGDLRTLTSLLDSAVWGVGTVLADLAPPPQISHGPDEVAVNLMRYLGGRATLVSKPPGDPVLLAFDRGRLFAVIVLTIQDGLVMKIEATADPAARQF</sequence>
<dbReference type="InterPro" id="IPR013324">
    <property type="entry name" value="RNA_pol_sigma_r3/r4-like"/>
</dbReference>
<evidence type="ECO:0000259" key="7">
    <source>
        <dbReference type="Pfam" id="PF08281"/>
    </source>
</evidence>
<dbReference type="Pfam" id="PF04542">
    <property type="entry name" value="Sigma70_r2"/>
    <property type="match status" value="1"/>
</dbReference>
<evidence type="ECO:0000256" key="5">
    <source>
        <dbReference type="ARBA" id="ARBA00023163"/>
    </source>
</evidence>
<evidence type="ECO:0000259" key="6">
    <source>
        <dbReference type="Pfam" id="PF04542"/>
    </source>
</evidence>
<dbReference type="PANTHER" id="PTHR30173">
    <property type="entry name" value="SIGMA 19 FACTOR"/>
    <property type="match status" value="1"/>
</dbReference>
<dbReference type="NCBIfam" id="NF007213">
    <property type="entry name" value="PRK09635.1"/>
    <property type="match status" value="1"/>
</dbReference>
<comment type="similarity">
    <text evidence="1">Belongs to the sigma-70 factor family. ECF subfamily.</text>
</comment>
<dbReference type="SUPFAM" id="SSF88946">
    <property type="entry name" value="Sigma2 domain of RNA polymerase sigma factors"/>
    <property type="match status" value="1"/>
</dbReference>
<accession>A0A502EHH4</accession>
<keyword evidence="5" id="KW-0804">Transcription</keyword>
<dbReference type="InterPro" id="IPR013249">
    <property type="entry name" value="RNA_pol_sigma70_r4_t2"/>
</dbReference>
<dbReference type="NCBIfam" id="TIGR02937">
    <property type="entry name" value="sigma70-ECF"/>
    <property type="match status" value="1"/>
</dbReference>
<reference evidence="8 9" key="1">
    <citation type="journal article" date="2019" name="Environ. Microbiol.">
        <title>Species interactions and distinct microbial communities in high Arctic permafrost affected cryosols are associated with the CH4 and CO2 gas fluxes.</title>
        <authorList>
            <person name="Altshuler I."/>
            <person name="Hamel J."/>
            <person name="Turney S."/>
            <person name="Magnuson E."/>
            <person name="Levesque R."/>
            <person name="Greer C."/>
            <person name="Whyte L.G."/>
        </authorList>
    </citation>
    <scope>NUCLEOTIDE SEQUENCE [LARGE SCALE GENOMIC DNA]</scope>
    <source>
        <strain evidence="8 9">S5.20</strain>
    </source>
</reference>